<reference evidence="2" key="1">
    <citation type="submission" date="2018-05" db="EMBL/GenBank/DDBJ databases">
        <authorList>
            <person name="Strepis N."/>
        </authorList>
    </citation>
    <scope>NUCLEOTIDE SEQUENCE [LARGE SCALE GENOMIC DNA]</scope>
</reference>
<name>A0A383TBJ9_9LACT</name>
<proteinExistence type="predicted"/>
<dbReference type="EMBL" id="UNRR01000007">
    <property type="protein sequence ID" value="SYZ77720.1"/>
    <property type="molecule type" value="Genomic_DNA"/>
</dbReference>
<dbReference type="Proteomes" id="UP000262072">
    <property type="component" value="Unassembled WGS sequence"/>
</dbReference>
<dbReference type="AlphaFoldDB" id="A0A383TBJ9"/>
<sequence>MSLICVVPYRVTTTVRGIEGDVLLFAGLKTVANPKQSSSACFRNILFMNEAYASGDGLDPQVILFGDSHFQFLRAIPTKENILEQSRSYSASQTAIQCSTWNIVSPFVFLLLKSAKFEPLTASAFLLEVFTHDLGWFVLTGI</sequence>
<protein>
    <submittedName>
        <fullName evidence="1">Uncharacterized protein</fullName>
    </submittedName>
</protein>
<accession>A0A383TBJ9</accession>
<evidence type="ECO:0000313" key="2">
    <source>
        <dbReference type="Proteomes" id="UP000262072"/>
    </source>
</evidence>
<organism evidence="1 2">
    <name type="scientific">Trichococcus shcherbakoviae</name>
    <dbReference type="NCBI Taxonomy" id="2094020"/>
    <lineage>
        <taxon>Bacteria</taxon>
        <taxon>Bacillati</taxon>
        <taxon>Bacillota</taxon>
        <taxon>Bacilli</taxon>
        <taxon>Lactobacillales</taxon>
        <taxon>Carnobacteriaceae</taxon>
        <taxon>Trichococcus</taxon>
    </lineage>
</organism>
<evidence type="ECO:0000313" key="1">
    <source>
        <dbReference type="EMBL" id="SYZ77720.1"/>
    </source>
</evidence>
<gene>
    <name evidence="1" type="ORF">TART1_0490</name>
</gene>